<proteinExistence type="predicted"/>
<dbReference type="Proteomes" id="UP000821865">
    <property type="component" value="Chromosome 9"/>
</dbReference>
<dbReference type="EMBL" id="CM023478">
    <property type="protein sequence ID" value="KAH7932643.1"/>
    <property type="molecule type" value="Genomic_DNA"/>
</dbReference>
<gene>
    <name evidence="1" type="ORF">HPB49_000386</name>
</gene>
<sequence>MESSCETPLRENCFLFNAPDGDISVDDLIDAIELTAGDDSVLALQHMGGAKFLVCTRTAAQATKLMVAEGFRVNHVRVPVEAVGPPVTFVNVYRLPVYVSNEVVAAALQPYGNVKSVAYTKVLNRQNKLNGVRVVRVEMCRPVPNFMTMQGHRVMCEYRGMRRVCARCGDGNHMATACTSPYCKRCGVFGHEAESCDEECRKCGGRHATKTCFRGKAYAKSNAGTVWQHTPPEQAPARSARTDAEFPPLETNAASGMQVLKPRGPNLPRKKTSYWDGESAGDSTKSMDSKPNETEETSTNETPATPTSDSEGGPTESPPTTDMTSHQTTDEKNSPNNNNAEKVDASQGMPQGADQVRGKDTETRHQGTYNEDSPIISCGRYVIPEQEGNKSTLPPKEIKHTSDQTTVKQDKAANIGASASSTENQKEKIRLRSRSRIRGESKNGNAHRQESNQETLTTQRRPKSETTGSDSETRKRAKNKKARKHSPTRDKAASSASEDDMDVTTQEEKSRENLLL</sequence>
<keyword evidence="2" id="KW-1185">Reference proteome</keyword>
<organism evidence="1 2">
    <name type="scientific">Dermacentor silvarum</name>
    <name type="common">Tick</name>
    <dbReference type="NCBI Taxonomy" id="543639"/>
    <lineage>
        <taxon>Eukaryota</taxon>
        <taxon>Metazoa</taxon>
        <taxon>Ecdysozoa</taxon>
        <taxon>Arthropoda</taxon>
        <taxon>Chelicerata</taxon>
        <taxon>Arachnida</taxon>
        <taxon>Acari</taxon>
        <taxon>Parasitiformes</taxon>
        <taxon>Ixodida</taxon>
        <taxon>Ixodoidea</taxon>
        <taxon>Ixodidae</taxon>
        <taxon>Rhipicephalinae</taxon>
        <taxon>Dermacentor</taxon>
    </lineage>
</organism>
<comment type="caution">
    <text evidence="1">The sequence shown here is derived from an EMBL/GenBank/DDBJ whole genome shotgun (WGS) entry which is preliminary data.</text>
</comment>
<reference evidence="1" key="1">
    <citation type="submission" date="2020-05" db="EMBL/GenBank/DDBJ databases">
        <title>Large-scale comparative analyses of tick genomes elucidate their genetic diversity and vector capacities.</title>
        <authorList>
            <person name="Jia N."/>
            <person name="Wang J."/>
            <person name="Shi W."/>
            <person name="Du L."/>
            <person name="Sun Y."/>
            <person name="Zhan W."/>
            <person name="Jiang J."/>
            <person name="Wang Q."/>
            <person name="Zhang B."/>
            <person name="Ji P."/>
            <person name="Sakyi L.B."/>
            <person name="Cui X."/>
            <person name="Yuan T."/>
            <person name="Jiang B."/>
            <person name="Yang W."/>
            <person name="Lam T.T.-Y."/>
            <person name="Chang Q."/>
            <person name="Ding S."/>
            <person name="Wang X."/>
            <person name="Zhu J."/>
            <person name="Ruan X."/>
            <person name="Zhao L."/>
            <person name="Wei J."/>
            <person name="Que T."/>
            <person name="Du C."/>
            <person name="Cheng J."/>
            <person name="Dai P."/>
            <person name="Han X."/>
            <person name="Huang E."/>
            <person name="Gao Y."/>
            <person name="Liu J."/>
            <person name="Shao H."/>
            <person name="Ye R."/>
            <person name="Li L."/>
            <person name="Wei W."/>
            <person name="Wang X."/>
            <person name="Wang C."/>
            <person name="Yang T."/>
            <person name="Huo Q."/>
            <person name="Li W."/>
            <person name="Guo W."/>
            <person name="Chen H."/>
            <person name="Zhou L."/>
            <person name="Ni X."/>
            <person name="Tian J."/>
            <person name="Zhou Y."/>
            <person name="Sheng Y."/>
            <person name="Liu T."/>
            <person name="Pan Y."/>
            <person name="Xia L."/>
            <person name="Li J."/>
            <person name="Zhao F."/>
            <person name="Cao W."/>
        </authorList>
    </citation>
    <scope>NUCLEOTIDE SEQUENCE</scope>
    <source>
        <strain evidence="1">Dsil-2018</strain>
    </source>
</reference>
<accession>A0ACB8C0E9</accession>
<evidence type="ECO:0000313" key="1">
    <source>
        <dbReference type="EMBL" id="KAH7932643.1"/>
    </source>
</evidence>
<evidence type="ECO:0000313" key="2">
    <source>
        <dbReference type="Proteomes" id="UP000821865"/>
    </source>
</evidence>
<name>A0ACB8C0E9_DERSI</name>
<protein>
    <submittedName>
        <fullName evidence="1">Uncharacterized protein</fullName>
    </submittedName>
</protein>